<keyword evidence="3" id="KW-0238">DNA-binding</keyword>
<protein>
    <recommendedName>
        <fullName evidence="6">HSF-type DNA-binding domain-containing protein</fullName>
    </recommendedName>
</protein>
<dbReference type="InterPro" id="IPR000232">
    <property type="entry name" value="HSF_DNA-bd"/>
</dbReference>
<name>A0A3M6UA43_POCDA</name>
<dbReference type="SUPFAM" id="SSF46785">
    <property type="entry name" value="Winged helix' DNA-binding domain"/>
    <property type="match status" value="1"/>
</dbReference>
<sequence length="276" mass="31271">MRKAIQSEKVFSLLLDTISSGKYWRCIRWSDQGTIILITSPKLFEKEVLPGVLKELRLKDFLSFADVLYRIGFQRVFTSRPSKVYKFHHPLFQKNSNGNCARGENANSVAHYGLRQNRKRKMVGELPHNSDGKEISTKESHSELSEPDLKRQRKSEESCPGERVKGVDKESKIFKQGVKKSLVNQCTAFTEQKGKQPVTNHMYSPSEINAAHGLLSLASTTAVQFGNNVSQMGIEAARSLYDLFSSTVFFRERKIRELDAATALLELSQNTVKILQ</sequence>
<feature type="region of interest" description="Disordered" evidence="5">
    <location>
        <begin position="117"/>
        <end position="166"/>
    </location>
</feature>
<reference evidence="7 8" key="1">
    <citation type="journal article" date="2018" name="Sci. Rep.">
        <title>Comparative analysis of the Pocillopora damicornis genome highlights role of immune system in coral evolution.</title>
        <authorList>
            <person name="Cunning R."/>
            <person name="Bay R.A."/>
            <person name="Gillette P."/>
            <person name="Baker A.C."/>
            <person name="Traylor-Knowles N."/>
        </authorList>
    </citation>
    <scope>NUCLEOTIDE SEQUENCE [LARGE SCALE GENOMIC DNA]</scope>
    <source>
        <strain evidence="7">RSMAS</strain>
        <tissue evidence="7">Whole animal</tissue>
    </source>
</reference>
<evidence type="ECO:0000256" key="1">
    <source>
        <dbReference type="ARBA" id="ARBA00004123"/>
    </source>
</evidence>
<evidence type="ECO:0000256" key="5">
    <source>
        <dbReference type="SAM" id="MobiDB-lite"/>
    </source>
</evidence>
<dbReference type="AlphaFoldDB" id="A0A3M6UA43"/>
<evidence type="ECO:0000259" key="6">
    <source>
        <dbReference type="Pfam" id="PF00447"/>
    </source>
</evidence>
<evidence type="ECO:0000256" key="2">
    <source>
        <dbReference type="ARBA" id="ARBA00006403"/>
    </source>
</evidence>
<comment type="similarity">
    <text evidence="2">Belongs to the HSF family.</text>
</comment>
<dbReference type="Proteomes" id="UP000275408">
    <property type="component" value="Unassembled WGS sequence"/>
</dbReference>
<accession>A0A3M6UA43</accession>
<evidence type="ECO:0000313" key="8">
    <source>
        <dbReference type="Proteomes" id="UP000275408"/>
    </source>
</evidence>
<dbReference type="GO" id="GO:0043565">
    <property type="term" value="F:sequence-specific DNA binding"/>
    <property type="evidence" value="ECO:0007669"/>
    <property type="project" value="InterPro"/>
</dbReference>
<dbReference type="OrthoDB" id="5969881at2759"/>
<proteinExistence type="inferred from homology"/>
<feature type="domain" description="HSF-type DNA-binding" evidence="6">
    <location>
        <begin position="16"/>
        <end position="97"/>
    </location>
</feature>
<dbReference type="GO" id="GO:0005634">
    <property type="term" value="C:nucleus"/>
    <property type="evidence" value="ECO:0007669"/>
    <property type="project" value="UniProtKB-SubCell"/>
</dbReference>
<evidence type="ECO:0000313" key="7">
    <source>
        <dbReference type="EMBL" id="RMX50456.1"/>
    </source>
</evidence>
<comment type="caution">
    <text evidence="7">The sequence shown here is derived from an EMBL/GenBank/DDBJ whole genome shotgun (WGS) entry which is preliminary data.</text>
</comment>
<comment type="subcellular location">
    <subcellularLocation>
        <location evidence="1">Nucleus</location>
    </subcellularLocation>
</comment>
<dbReference type="Gene3D" id="1.10.10.10">
    <property type="entry name" value="Winged helix-like DNA-binding domain superfamily/Winged helix DNA-binding domain"/>
    <property type="match status" value="1"/>
</dbReference>
<dbReference type="InterPro" id="IPR036390">
    <property type="entry name" value="WH_DNA-bd_sf"/>
</dbReference>
<keyword evidence="4" id="KW-0539">Nucleus</keyword>
<organism evidence="7 8">
    <name type="scientific">Pocillopora damicornis</name>
    <name type="common">Cauliflower coral</name>
    <name type="synonym">Millepora damicornis</name>
    <dbReference type="NCBI Taxonomy" id="46731"/>
    <lineage>
        <taxon>Eukaryota</taxon>
        <taxon>Metazoa</taxon>
        <taxon>Cnidaria</taxon>
        <taxon>Anthozoa</taxon>
        <taxon>Hexacorallia</taxon>
        <taxon>Scleractinia</taxon>
        <taxon>Astrocoeniina</taxon>
        <taxon>Pocilloporidae</taxon>
        <taxon>Pocillopora</taxon>
    </lineage>
</organism>
<dbReference type="Pfam" id="PF00447">
    <property type="entry name" value="HSF_DNA-bind"/>
    <property type="match status" value="1"/>
</dbReference>
<dbReference type="GO" id="GO:0003700">
    <property type="term" value="F:DNA-binding transcription factor activity"/>
    <property type="evidence" value="ECO:0007669"/>
    <property type="project" value="InterPro"/>
</dbReference>
<feature type="compositionally biased region" description="Basic and acidic residues" evidence="5">
    <location>
        <begin position="128"/>
        <end position="166"/>
    </location>
</feature>
<dbReference type="InterPro" id="IPR036388">
    <property type="entry name" value="WH-like_DNA-bd_sf"/>
</dbReference>
<keyword evidence="8" id="KW-1185">Reference proteome</keyword>
<gene>
    <name evidence="7" type="ORF">pdam_00018317</name>
</gene>
<evidence type="ECO:0000256" key="3">
    <source>
        <dbReference type="ARBA" id="ARBA00023125"/>
    </source>
</evidence>
<evidence type="ECO:0000256" key="4">
    <source>
        <dbReference type="ARBA" id="ARBA00023242"/>
    </source>
</evidence>
<dbReference type="EMBL" id="RCHS01001947">
    <property type="protein sequence ID" value="RMX50456.1"/>
    <property type="molecule type" value="Genomic_DNA"/>
</dbReference>